<protein>
    <submittedName>
        <fullName evidence="5">TPR repeat-containing protein YrrB</fullName>
    </submittedName>
</protein>
<dbReference type="Pfam" id="PF13414">
    <property type="entry name" value="TPR_11"/>
    <property type="match status" value="2"/>
</dbReference>
<feature type="repeat" description="TPR" evidence="3">
    <location>
        <begin position="31"/>
        <end position="64"/>
    </location>
</feature>
<dbReference type="PROSITE" id="PS50005">
    <property type="entry name" value="TPR"/>
    <property type="match status" value="4"/>
</dbReference>
<dbReference type="OrthoDB" id="1674847at2"/>
<gene>
    <name evidence="5" type="primary">yrrB_4</name>
    <name evidence="5" type="ORF">MAMMFC1_04078</name>
</gene>
<evidence type="ECO:0000256" key="1">
    <source>
        <dbReference type="ARBA" id="ARBA00022737"/>
    </source>
</evidence>
<dbReference type="Gene3D" id="1.25.40.10">
    <property type="entry name" value="Tetratricopeptide repeat domain"/>
    <property type="match status" value="3"/>
</dbReference>
<dbReference type="InterPro" id="IPR019734">
    <property type="entry name" value="TPR_rpt"/>
</dbReference>
<dbReference type="PANTHER" id="PTHR44858">
    <property type="entry name" value="TETRATRICOPEPTIDE REPEAT PROTEIN 6"/>
    <property type="match status" value="1"/>
</dbReference>
<dbReference type="InterPro" id="IPR050498">
    <property type="entry name" value="Ycf3"/>
</dbReference>
<dbReference type="KEGG" id="mana:MAMMFC1_04078"/>
<feature type="chain" id="PRO_5016616561" evidence="4">
    <location>
        <begin position="28"/>
        <end position="456"/>
    </location>
</feature>
<keyword evidence="2 3" id="KW-0802">TPR repeat</keyword>
<dbReference type="Pfam" id="PF13181">
    <property type="entry name" value="TPR_8"/>
    <property type="match status" value="1"/>
</dbReference>
<reference evidence="5 6" key="1">
    <citation type="journal article" date="2018" name="Int. J. Syst. Evol. Microbiol.">
        <title>Methylomusa anaerophila gen. nov., sp. nov., an anaerobic methanol-utilizing bacterium isolated from a microbial fuel cell.</title>
        <authorList>
            <person name="Amano N."/>
            <person name="Yamamuro A."/>
            <person name="Miyahara M."/>
            <person name="Kouzuma A."/>
            <person name="Abe T."/>
            <person name="Watanabe K."/>
        </authorList>
    </citation>
    <scope>NUCLEOTIDE SEQUENCE [LARGE SCALE GENOMIC DNA]</scope>
    <source>
        <strain evidence="5 6">MMFC1</strain>
    </source>
</reference>
<evidence type="ECO:0000313" key="6">
    <source>
        <dbReference type="Proteomes" id="UP000276437"/>
    </source>
</evidence>
<organism evidence="5 6">
    <name type="scientific">Methylomusa anaerophila</name>
    <dbReference type="NCBI Taxonomy" id="1930071"/>
    <lineage>
        <taxon>Bacteria</taxon>
        <taxon>Bacillati</taxon>
        <taxon>Bacillota</taxon>
        <taxon>Negativicutes</taxon>
        <taxon>Selenomonadales</taxon>
        <taxon>Sporomusaceae</taxon>
        <taxon>Methylomusa</taxon>
    </lineage>
</organism>
<feature type="repeat" description="TPR" evidence="3">
    <location>
        <begin position="100"/>
        <end position="133"/>
    </location>
</feature>
<dbReference type="RefSeq" id="WP_126310196.1">
    <property type="nucleotide sequence ID" value="NZ_AP018449.1"/>
</dbReference>
<sequence length="456" mass="51005">MFPVRRLMAQICLSLIILLAISSVVHAEESAQDLIQKGDTYFRSNSADQAIASYSEAISVAPNSPTAYSKRGITYLLAKHDPESALSDLSKSIELGSTSAFTYFYRGTLYFQREFFDPAIKDFTKAIEYKPDFADAYSYRGLTYLRKGTPALAVTDLTKSIELNTYDPYADYINRGAAYKSLGLIDLAIADFSKAIQMKPQGAEGYISRGNSYMLAGKPLSAADDYNYVIRLKPNEPSTYNYLSYAFEDADCFDKAIEANDNYLNKVSSLNNPSVNDANTRVKYLQDLKAALTSAKEKKTKLPPSTTAVDGSVVNSIERQAIVSGVSLMEAYNSKDLNKVRAVQLETRYLPDDQINKFLGNSKDWTLQAVEVLSSTETRITARMVFSRETSNQNYLGRNFSYTIHLATLCFMDGQWRFIRLPKERGLDLFSTMQVAEKSAKRFGVDDLSKWTGLSK</sequence>
<keyword evidence="4" id="KW-0732">Signal</keyword>
<evidence type="ECO:0000313" key="5">
    <source>
        <dbReference type="EMBL" id="BBB93366.1"/>
    </source>
</evidence>
<keyword evidence="1" id="KW-0677">Repeat</keyword>
<dbReference type="SUPFAM" id="SSF48452">
    <property type="entry name" value="TPR-like"/>
    <property type="match status" value="2"/>
</dbReference>
<dbReference type="SMART" id="SM00028">
    <property type="entry name" value="TPR"/>
    <property type="match status" value="6"/>
</dbReference>
<name>A0A348AQL8_9FIRM</name>
<accession>A0A348AQL8</accession>
<dbReference type="PANTHER" id="PTHR44858:SF1">
    <property type="entry name" value="UDP-N-ACETYLGLUCOSAMINE--PEPTIDE N-ACETYLGLUCOSAMINYLTRANSFERASE SPINDLY-RELATED"/>
    <property type="match status" value="1"/>
</dbReference>
<evidence type="ECO:0000256" key="2">
    <source>
        <dbReference type="ARBA" id="ARBA00022803"/>
    </source>
</evidence>
<dbReference type="Proteomes" id="UP000276437">
    <property type="component" value="Chromosome"/>
</dbReference>
<feature type="signal peptide" evidence="4">
    <location>
        <begin position="1"/>
        <end position="27"/>
    </location>
</feature>
<proteinExistence type="predicted"/>
<evidence type="ECO:0000256" key="3">
    <source>
        <dbReference type="PROSITE-ProRule" id="PRU00339"/>
    </source>
</evidence>
<evidence type="ECO:0000256" key="4">
    <source>
        <dbReference type="SAM" id="SignalP"/>
    </source>
</evidence>
<dbReference type="EMBL" id="AP018449">
    <property type="protein sequence ID" value="BBB93366.1"/>
    <property type="molecule type" value="Genomic_DNA"/>
</dbReference>
<dbReference type="InterPro" id="IPR011990">
    <property type="entry name" value="TPR-like_helical_dom_sf"/>
</dbReference>
<feature type="repeat" description="TPR" evidence="3">
    <location>
        <begin position="203"/>
        <end position="236"/>
    </location>
</feature>
<dbReference type="AlphaFoldDB" id="A0A348AQL8"/>
<feature type="repeat" description="TPR" evidence="3">
    <location>
        <begin position="169"/>
        <end position="202"/>
    </location>
</feature>
<keyword evidence="6" id="KW-1185">Reference proteome</keyword>